<gene>
    <name evidence="2" type="ORF">EXU32_14370</name>
</gene>
<feature type="region of interest" description="Disordered" evidence="1">
    <location>
        <begin position="1"/>
        <end position="21"/>
    </location>
</feature>
<feature type="compositionally biased region" description="Basic and acidic residues" evidence="1">
    <location>
        <begin position="1"/>
        <end position="11"/>
    </location>
</feature>
<evidence type="ECO:0000256" key="1">
    <source>
        <dbReference type="SAM" id="MobiDB-lite"/>
    </source>
</evidence>
<name>A0A4P6MYR4_9MICO</name>
<keyword evidence="3" id="KW-1185">Reference proteome</keyword>
<accession>A0A4P6MYR4</accession>
<reference evidence="2 3" key="1">
    <citation type="submission" date="2019-02" db="EMBL/GenBank/DDBJ databases">
        <title>Genomic data mining of an Antarctic deep-sea actinobacterium, Janibacterlimosus P3-3-X1.</title>
        <authorList>
            <person name="Liao L."/>
            <person name="Chen B."/>
        </authorList>
    </citation>
    <scope>NUCLEOTIDE SEQUENCE [LARGE SCALE GENOMIC DNA]</scope>
    <source>
        <strain evidence="2 3">P3-3-X1</strain>
    </source>
</reference>
<sequence length="85" mass="9316">MTTKGADRPRETPSPPSPRTIGEWKQEILRLYNGVNQEITGAGVSRQRVQISDDHIVVVAEHHKTALSFGSAFGRVVESAEIFAS</sequence>
<dbReference type="EMBL" id="CP036164">
    <property type="protein sequence ID" value="QBF47327.1"/>
    <property type="molecule type" value="Genomic_DNA"/>
</dbReference>
<dbReference type="KEGG" id="jli:EXU32_14370"/>
<evidence type="ECO:0000313" key="2">
    <source>
        <dbReference type="EMBL" id="QBF47327.1"/>
    </source>
</evidence>
<proteinExistence type="predicted"/>
<dbReference type="AlphaFoldDB" id="A0A4P6MYR4"/>
<dbReference type="RefSeq" id="WP_130630518.1">
    <property type="nucleotide sequence ID" value="NZ_CP036164.1"/>
</dbReference>
<dbReference type="Proteomes" id="UP000290408">
    <property type="component" value="Chromosome"/>
</dbReference>
<organism evidence="2 3">
    <name type="scientific">Janibacter limosus</name>
    <dbReference type="NCBI Taxonomy" id="53458"/>
    <lineage>
        <taxon>Bacteria</taxon>
        <taxon>Bacillati</taxon>
        <taxon>Actinomycetota</taxon>
        <taxon>Actinomycetes</taxon>
        <taxon>Micrococcales</taxon>
        <taxon>Intrasporangiaceae</taxon>
        <taxon>Janibacter</taxon>
    </lineage>
</organism>
<protein>
    <submittedName>
        <fullName evidence="2">Uncharacterized protein</fullName>
    </submittedName>
</protein>
<dbReference type="OrthoDB" id="6163890at2"/>
<evidence type="ECO:0000313" key="3">
    <source>
        <dbReference type="Proteomes" id="UP000290408"/>
    </source>
</evidence>